<accession>A0ABS8RVR1</accession>
<gene>
    <name evidence="2" type="ORF">HAX54_008719</name>
</gene>
<proteinExistence type="predicted"/>
<feature type="compositionally biased region" description="Basic and acidic residues" evidence="1">
    <location>
        <begin position="1"/>
        <end position="26"/>
    </location>
</feature>
<evidence type="ECO:0000313" key="2">
    <source>
        <dbReference type="EMBL" id="MCD7450861.1"/>
    </source>
</evidence>
<feature type="compositionally biased region" description="Basic and acidic residues" evidence="1">
    <location>
        <begin position="47"/>
        <end position="61"/>
    </location>
</feature>
<evidence type="ECO:0000256" key="1">
    <source>
        <dbReference type="SAM" id="MobiDB-lite"/>
    </source>
</evidence>
<sequence length="406" mass="46044">MKSRTIDELVKFANDSRPRFMKRGPETKCGSMTSRRTSYPRTGKQSDPTDKGKGKEKRPAEEEAESGSDSELEKSPLIPPGRYYPTLVYEFYASYGVVHKHQKAIGPLRSRPFLEKVKISGIEIDCSVKAINWAYFDDDDVDATNYLAKLENPENHYTWIASLIEAEIHINVGDIISTEIRDRARQEHTSLPFPMLVKNICRDTTDLGIDSQVEHSQAAEAKLLNSDTPVVPQSAQSISATRMVQVANMTAWNNTRLTLLIGHMPDTIKRAIDNALAPVHVKIQDLEHRPDLSIFDAPLLEDQGFDDERVETYEEELEDDHVKKELDEERKVEVVVQCSMDDSGEEKDLGENRRKTKIRVPKERKESNMEEEDLDCKRVAFREVPCEQALDLSVSHKPAPIPSSPV</sequence>
<reference evidence="2 3" key="1">
    <citation type="journal article" date="2021" name="BMC Genomics">
        <title>Datura genome reveals duplications of psychoactive alkaloid biosynthetic genes and high mutation rate following tissue culture.</title>
        <authorList>
            <person name="Rajewski A."/>
            <person name="Carter-House D."/>
            <person name="Stajich J."/>
            <person name="Litt A."/>
        </authorList>
    </citation>
    <scope>NUCLEOTIDE SEQUENCE [LARGE SCALE GENOMIC DNA]</scope>
    <source>
        <strain evidence="2">AR-01</strain>
    </source>
</reference>
<organism evidence="2 3">
    <name type="scientific">Datura stramonium</name>
    <name type="common">Jimsonweed</name>
    <name type="synonym">Common thornapple</name>
    <dbReference type="NCBI Taxonomy" id="4076"/>
    <lineage>
        <taxon>Eukaryota</taxon>
        <taxon>Viridiplantae</taxon>
        <taxon>Streptophyta</taxon>
        <taxon>Embryophyta</taxon>
        <taxon>Tracheophyta</taxon>
        <taxon>Spermatophyta</taxon>
        <taxon>Magnoliopsida</taxon>
        <taxon>eudicotyledons</taxon>
        <taxon>Gunneridae</taxon>
        <taxon>Pentapetalae</taxon>
        <taxon>asterids</taxon>
        <taxon>lamiids</taxon>
        <taxon>Solanales</taxon>
        <taxon>Solanaceae</taxon>
        <taxon>Solanoideae</taxon>
        <taxon>Datureae</taxon>
        <taxon>Datura</taxon>
    </lineage>
</organism>
<name>A0ABS8RVR1_DATST</name>
<comment type="caution">
    <text evidence="2">The sequence shown here is derived from an EMBL/GenBank/DDBJ whole genome shotgun (WGS) entry which is preliminary data.</text>
</comment>
<dbReference type="Proteomes" id="UP000823775">
    <property type="component" value="Unassembled WGS sequence"/>
</dbReference>
<feature type="compositionally biased region" description="Polar residues" evidence="1">
    <location>
        <begin position="30"/>
        <end position="46"/>
    </location>
</feature>
<protein>
    <submittedName>
        <fullName evidence="2">Uncharacterized protein</fullName>
    </submittedName>
</protein>
<dbReference type="EMBL" id="JACEIK010000146">
    <property type="protein sequence ID" value="MCD7450861.1"/>
    <property type="molecule type" value="Genomic_DNA"/>
</dbReference>
<keyword evidence="3" id="KW-1185">Reference proteome</keyword>
<feature type="region of interest" description="Disordered" evidence="1">
    <location>
        <begin position="341"/>
        <end position="374"/>
    </location>
</feature>
<feature type="region of interest" description="Disordered" evidence="1">
    <location>
        <begin position="1"/>
        <end position="77"/>
    </location>
</feature>
<evidence type="ECO:0000313" key="3">
    <source>
        <dbReference type="Proteomes" id="UP000823775"/>
    </source>
</evidence>